<reference evidence="1" key="1">
    <citation type="submission" date="2022-02" db="EMBL/GenBank/DDBJ databases">
        <title>Plant Genome Project.</title>
        <authorList>
            <person name="Zhang R.-G."/>
        </authorList>
    </citation>
    <scope>NUCLEOTIDE SEQUENCE</scope>
    <source>
        <strain evidence="1">AT1</strain>
    </source>
</reference>
<evidence type="ECO:0000313" key="1">
    <source>
        <dbReference type="EMBL" id="KAI8566780.1"/>
    </source>
</evidence>
<organism evidence="1 2">
    <name type="scientific">Rhododendron molle</name>
    <name type="common">Chinese azalea</name>
    <name type="synonym">Azalea mollis</name>
    <dbReference type="NCBI Taxonomy" id="49168"/>
    <lineage>
        <taxon>Eukaryota</taxon>
        <taxon>Viridiplantae</taxon>
        <taxon>Streptophyta</taxon>
        <taxon>Embryophyta</taxon>
        <taxon>Tracheophyta</taxon>
        <taxon>Spermatophyta</taxon>
        <taxon>Magnoliopsida</taxon>
        <taxon>eudicotyledons</taxon>
        <taxon>Gunneridae</taxon>
        <taxon>Pentapetalae</taxon>
        <taxon>asterids</taxon>
        <taxon>Ericales</taxon>
        <taxon>Ericaceae</taxon>
        <taxon>Ericoideae</taxon>
        <taxon>Rhodoreae</taxon>
        <taxon>Rhododendron</taxon>
    </lineage>
</organism>
<comment type="caution">
    <text evidence="1">The sequence shown here is derived from an EMBL/GenBank/DDBJ whole genome shotgun (WGS) entry which is preliminary data.</text>
</comment>
<evidence type="ECO:0000313" key="2">
    <source>
        <dbReference type="Proteomes" id="UP001062846"/>
    </source>
</evidence>
<gene>
    <name evidence="1" type="ORF">RHMOL_Rhmol02G0068500</name>
</gene>
<keyword evidence="2" id="KW-1185">Reference proteome</keyword>
<dbReference type="Proteomes" id="UP001062846">
    <property type="component" value="Chromosome 2"/>
</dbReference>
<proteinExistence type="predicted"/>
<name>A0ACC0PM69_RHOML</name>
<dbReference type="EMBL" id="CM046389">
    <property type="protein sequence ID" value="KAI8566780.1"/>
    <property type="molecule type" value="Genomic_DNA"/>
</dbReference>
<accession>A0ACC0PM69</accession>
<protein>
    <submittedName>
        <fullName evidence="1">Uncharacterized protein</fullName>
    </submittedName>
</protein>
<sequence>MVAGAVGDVCWRRRWFLVRRMMLGGESAVVPWWDPVCGGGFRRVGGLVVVVEVVLEAESLVCLGRLVVGFGRHFFSTMSMLEMRSPLEWFVRRVQDRIVLCTLRRLLVKFANKSRHSFVYMDRDEIIVAHMVGGVDAFIKMSQGWPVSNNALKLISLKSSSQHSKEISLSFLCKVEELANSLDVQIRQNISSFVDAVEKILMQQMRAELQSDNNYES</sequence>